<dbReference type="EMBL" id="GG681416">
    <property type="protein sequence ID" value="EER04645.1"/>
    <property type="molecule type" value="Genomic_DNA"/>
</dbReference>
<reference evidence="2 3" key="1">
    <citation type="submission" date="2008-07" db="EMBL/GenBank/DDBJ databases">
        <authorList>
            <person name="El-Sayed N."/>
            <person name="Caler E."/>
            <person name="Inman J."/>
            <person name="Amedeo P."/>
            <person name="Hass B."/>
            <person name="Wortman J."/>
        </authorList>
    </citation>
    <scope>NUCLEOTIDE SEQUENCE [LARGE SCALE GENOMIC DNA]</scope>
    <source>
        <strain evidence="3">ATCC 50983 / TXsc</strain>
    </source>
</reference>
<dbReference type="RefSeq" id="XP_002772829.1">
    <property type="nucleotide sequence ID" value="XM_002772783.1"/>
</dbReference>
<dbReference type="InParanoid" id="C5LF61"/>
<proteinExistence type="predicted"/>
<protein>
    <submittedName>
        <fullName evidence="2">Uncharacterized protein</fullName>
    </submittedName>
</protein>
<dbReference type="Proteomes" id="UP000007800">
    <property type="component" value="Unassembled WGS sequence"/>
</dbReference>
<keyword evidence="1" id="KW-1133">Transmembrane helix</keyword>
<dbReference type="GeneID" id="9037698"/>
<sequence>EGGSGEFHEKAMECARQRKARRLLTLMVDLSPCFTVSTVLLYGIYCLLSIVLASMIRVTDLCMRAVPK</sequence>
<keyword evidence="3" id="KW-1185">Reference proteome</keyword>
<gene>
    <name evidence="2" type="ORF">Pmar_PMAR019680</name>
</gene>
<evidence type="ECO:0000313" key="3">
    <source>
        <dbReference type="Proteomes" id="UP000007800"/>
    </source>
</evidence>
<accession>C5LF61</accession>
<evidence type="ECO:0000313" key="2">
    <source>
        <dbReference type="EMBL" id="EER04645.1"/>
    </source>
</evidence>
<organism evidence="3">
    <name type="scientific">Perkinsus marinus (strain ATCC 50983 / TXsc)</name>
    <dbReference type="NCBI Taxonomy" id="423536"/>
    <lineage>
        <taxon>Eukaryota</taxon>
        <taxon>Sar</taxon>
        <taxon>Alveolata</taxon>
        <taxon>Perkinsozoa</taxon>
        <taxon>Perkinsea</taxon>
        <taxon>Perkinsida</taxon>
        <taxon>Perkinsidae</taxon>
        <taxon>Perkinsus</taxon>
    </lineage>
</organism>
<name>C5LF61_PERM5</name>
<feature type="transmembrane region" description="Helical" evidence="1">
    <location>
        <begin position="39"/>
        <end position="58"/>
    </location>
</feature>
<dbReference type="AlphaFoldDB" id="C5LF61"/>
<keyword evidence="1" id="KW-0472">Membrane</keyword>
<feature type="non-terminal residue" evidence="2">
    <location>
        <position position="68"/>
    </location>
</feature>
<feature type="non-terminal residue" evidence="2">
    <location>
        <position position="1"/>
    </location>
</feature>
<evidence type="ECO:0000256" key="1">
    <source>
        <dbReference type="SAM" id="Phobius"/>
    </source>
</evidence>
<keyword evidence="1" id="KW-0812">Transmembrane</keyword>